<comment type="similarity">
    <text evidence="1">Belongs to the Niban family.</text>
</comment>
<feature type="compositionally biased region" description="Acidic residues" evidence="3">
    <location>
        <begin position="824"/>
        <end position="840"/>
    </location>
</feature>
<dbReference type="OMA" id="HLEKTCA"/>
<sequence length="901" mass="100162">MGASSSGLLDEAKISHIKGLVEGTFQSFSVFYRQQYSTAYCGHLHQEVEPKKEGRGLLLTQRLQYAPEEILYQGNVKFSCWDEQGKKSREKYVVLRRNYKVEIHENMESVSRGHAAKLVLQPAGGSVVTTEEESRAYLEKTCAGILNGVKEDSSSVVSSPDVFAVYLHLPYKGHTCFLFQKEEERDHFLSALTTCIRHQNLDPWCNPTYESQAYIRALQLYQQDKGCYETWEKLLGPEEQVLASQVMEEVLPWLQSQLQSRVKGKKNERIRQWLATVQATYTLVLEQLAASLETLRDECRQTALSNQALVRSNLDQIISSHSFLVQKVRECICEEAEKVCSEFVAPYMSSILEALTENISAGIQQMQNILRMQMDSVFTGGTEETTKALSTLGAISLDQCYSQVANLKEKLEDLKERFRLNNTQRLVHSAHLEMEQLLDSAVYSLELFLQASAKLQSSQIPIKMDRAKGRVLKQLDYDSRVVQRRLYQEALLEITLPVLTKEMDSKWKTELQQFEQYIFSDYSSFILVHNVYDDILRNILSKEIETVVQDAASKKSNNLLLDTSDLAISQYSLLGQTPPRTAPDSPNIHPRDSSSAVPDENQESTTKAEQDGQAVTADICPLSDPGDEKPDPSTTSHQNTVLVSPVIVVTQQFDESVIQEVSGYNETSEEVQPGAEKPSTSDSATTVTPDSNAAVTHEAGTTDPPSTPESTNPIPDSPKPSTLSSQQSTDVPAECDQSASETSATSEHISEDASSSKGDPIKISLGSLSEAIGCSSTAASVAQISAQQPTDRAVYLTGDIKGNWEVERAKEEEKGAAEEKSEERVEDEDKGSEEAEESGDHEEKEEKVEEELLQSSEPTEVQPEDSAELPMDSVALIRELVTEITEVKMEISPCPNSSNMP</sequence>
<reference evidence="5" key="3">
    <citation type="submission" date="2025-09" db="UniProtKB">
        <authorList>
            <consortium name="Ensembl"/>
        </authorList>
    </citation>
    <scope>IDENTIFICATION</scope>
</reference>
<keyword evidence="2" id="KW-0175">Coiled coil</keyword>
<evidence type="ECO:0000256" key="3">
    <source>
        <dbReference type="SAM" id="MobiDB-lite"/>
    </source>
</evidence>
<feature type="compositionally biased region" description="Polar residues" evidence="3">
    <location>
        <begin position="708"/>
        <end position="730"/>
    </location>
</feature>
<dbReference type="PANTHER" id="PTHR14392:SF3">
    <property type="entry name" value="PROTEIN NIBAN 1"/>
    <property type="match status" value="1"/>
</dbReference>
<dbReference type="InParanoid" id="A0A3Q1HHU7"/>
<reference evidence="5" key="2">
    <citation type="submission" date="2025-08" db="UniProtKB">
        <authorList>
            <consortium name="Ensembl"/>
        </authorList>
    </citation>
    <scope>IDENTIFICATION</scope>
</reference>
<dbReference type="RefSeq" id="XP_026229631.1">
    <property type="nucleotide sequence ID" value="XM_026373846.1"/>
</dbReference>
<feature type="compositionally biased region" description="Polar residues" evidence="3">
    <location>
        <begin position="737"/>
        <end position="757"/>
    </location>
</feature>
<accession>A0A3Q1HHU7</accession>
<feature type="region of interest" description="Disordered" evidence="3">
    <location>
        <begin position="803"/>
        <end position="874"/>
    </location>
</feature>
<reference evidence="5" key="1">
    <citation type="submission" date="2021-04" db="EMBL/GenBank/DDBJ databases">
        <authorList>
            <consortium name="Wellcome Sanger Institute Data Sharing"/>
        </authorList>
    </citation>
    <scope>NUCLEOTIDE SEQUENCE [LARGE SCALE GENOMIC DNA]</scope>
</reference>
<dbReference type="AlphaFoldDB" id="A0A3Q1HHU7"/>
<dbReference type="InterPro" id="IPR059060">
    <property type="entry name" value="Niban_1/2/3_dom"/>
</dbReference>
<feature type="compositionally biased region" description="Basic and acidic residues" evidence="3">
    <location>
        <begin position="803"/>
        <end position="823"/>
    </location>
</feature>
<dbReference type="PANTHER" id="PTHR14392">
    <property type="entry name" value="NIBAN FAMILY MEMBER"/>
    <property type="match status" value="1"/>
</dbReference>
<protein>
    <recommendedName>
        <fullName evidence="4">Niban 1/2/3 domain-containing protein</fullName>
    </recommendedName>
</protein>
<name>A0A3Q1HHU7_ANATE</name>
<feature type="region of interest" description="Disordered" evidence="3">
    <location>
        <begin position="664"/>
        <end position="763"/>
    </location>
</feature>
<feature type="region of interest" description="Disordered" evidence="3">
    <location>
        <begin position="575"/>
        <end position="639"/>
    </location>
</feature>
<dbReference type="Pfam" id="PF26086">
    <property type="entry name" value="Niban2"/>
    <property type="match status" value="1"/>
</dbReference>
<dbReference type="Pfam" id="PF26089">
    <property type="entry name" value="PH_Niban2"/>
    <property type="match status" value="1"/>
</dbReference>
<feature type="domain" description="Niban 1/2/3" evidence="4">
    <location>
        <begin position="338"/>
        <end position="497"/>
    </location>
</feature>
<organism evidence="5 6">
    <name type="scientific">Anabas testudineus</name>
    <name type="common">Climbing perch</name>
    <name type="synonym">Anthias testudineus</name>
    <dbReference type="NCBI Taxonomy" id="64144"/>
    <lineage>
        <taxon>Eukaryota</taxon>
        <taxon>Metazoa</taxon>
        <taxon>Chordata</taxon>
        <taxon>Craniata</taxon>
        <taxon>Vertebrata</taxon>
        <taxon>Euteleostomi</taxon>
        <taxon>Actinopterygii</taxon>
        <taxon>Neopterygii</taxon>
        <taxon>Teleostei</taxon>
        <taxon>Neoteleostei</taxon>
        <taxon>Acanthomorphata</taxon>
        <taxon>Anabantaria</taxon>
        <taxon>Anabantiformes</taxon>
        <taxon>Anabantoidei</taxon>
        <taxon>Anabantidae</taxon>
        <taxon>Anabas</taxon>
    </lineage>
</organism>
<dbReference type="Ensembl" id="ENSATET00000004555.3">
    <property type="protein sequence ID" value="ENSATEP00000004518.1"/>
    <property type="gene ID" value="ENSATEG00000003164.3"/>
</dbReference>
<dbReference type="OrthoDB" id="8436080at2759"/>
<evidence type="ECO:0000256" key="2">
    <source>
        <dbReference type="SAM" id="Coils"/>
    </source>
</evidence>
<evidence type="ECO:0000259" key="4">
    <source>
        <dbReference type="Pfam" id="PF26086"/>
    </source>
</evidence>
<evidence type="ECO:0000313" key="6">
    <source>
        <dbReference type="Proteomes" id="UP000265040"/>
    </source>
</evidence>
<feature type="coiled-coil region" evidence="2">
    <location>
        <begin position="397"/>
        <end position="424"/>
    </location>
</feature>
<dbReference type="GeneID" id="113171478"/>
<evidence type="ECO:0000256" key="1">
    <source>
        <dbReference type="ARBA" id="ARBA00010251"/>
    </source>
</evidence>
<proteinExistence type="inferred from homology"/>
<dbReference type="GeneTree" id="ENSGT00940000154149"/>
<feature type="compositionally biased region" description="Polar residues" evidence="3">
    <location>
        <begin position="678"/>
        <end position="694"/>
    </location>
</feature>
<dbReference type="InterPro" id="IPR026088">
    <property type="entry name" value="Niban-like"/>
</dbReference>
<dbReference type="Proteomes" id="UP000265040">
    <property type="component" value="Chromosome 17"/>
</dbReference>
<keyword evidence="6" id="KW-1185">Reference proteome</keyword>
<evidence type="ECO:0000313" key="5">
    <source>
        <dbReference type="Ensembl" id="ENSATEP00000004518.1"/>
    </source>
</evidence>